<dbReference type="Proteomes" id="UP000253314">
    <property type="component" value="Unassembled WGS sequence"/>
</dbReference>
<dbReference type="InterPro" id="IPR001633">
    <property type="entry name" value="EAL_dom"/>
</dbReference>
<keyword evidence="3" id="KW-1185">Reference proteome</keyword>
<dbReference type="PANTHER" id="PTHR33121">
    <property type="entry name" value="CYCLIC DI-GMP PHOSPHODIESTERASE PDEF"/>
    <property type="match status" value="1"/>
</dbReference>
<name>A0A366XYE6_9BACI</name>
<dbReference type="AlphaFoldDB" id="A0A366XYE6"/>
<dbReference type="SUPFAM" id="SSF141868">
    <property type="entry name" value="EAL domain-like"/>
    <property type="match status" value="1"/>
</dbReference>
<evidence type="ECO:0000313" key="3">
    <source>
        <dbReference type="Proteomes" id="UP000253314"/>
    </source>
</evidence>
<accession>A0A366XYE6</accession>
<dbReference type="InterPro" id="IPR050706">
    <property type="entry name" value="Cyclic-di-GMP_PDE-like"/>
</dbReference>
<dbReference type="Pfam" id="PF00563">
    <property type="entry name" value="EAL"/>
    <property type="match status" value="1"/>
</dbReference>
<dbReference type="GO" id="GO:0071111">
    <property type="term" value="F:cyclic-guanylate-specific phosphodiesterase activity"/>
    <property type="evidence" value="ECO:0007669"/>
    <property type="project" value="InterPro"/>
</dbReference>
<dbReference type="SMART" id="SM00052">
    <property type="entry name" value="EAL"/>
    <property type="match status" value="1"/>
</dbReference>
<dbReference type="EMBL" id="QOCW01000006">
    <property type="protein sequence ID" value="RBW70165.1"/>
    <property type="molecule type" value="Genomic_DNA"/>
</dbReference>
<dbReference type="CDD" id="cd01948">
    <property type="entry name" value="EAL"/>
    <property type="match status" value="1"/>
</dbReference>
<feature type="domain" description="EAL" evidence="1">
    <location>
        <begin position="1"/>
        <end position="189"/>
    </location>
</feature>
<reference evidence="2 3" key="1">
    <citation type="submission" date="2018-07" db="EMBL/GenBank/DDBJ databases">
        <title>Lottiidibacillus patelloidae gen. nov., sp. nov., isolated from the intestinal tract of a marine limpet and the reclassification of B. taeanensis BH030017T, B. algicola KMM 3737T and B. hwajinpoensis SW-72T as genus Lottiidibacillus.</title>
        <authorList>
            <person name="Liu R."/>
            <person name="Huang Z."/>
        </authorList>
    </citation>
    <scope>NUCLEOTIDE SEQUENCE [LARGE SCALE GENOMIC DNA]</scope>
    <source>
        <strain evidence="2 3">BH030017</strain>
    </source>
</reference>
<dbReference type="InterPro" id="IPR035919">
    <property type="entry name" value="EAL_sf"/>
</dbReference>
<evidence type="ECO:0000259" key="1">
    <source>
        <dbReference type="PROSITE" id="PS50883"/>
    </source>
</evidence>
<protein>
    <recommendedName>
        <fullName evidence="1">EAL domain-containing protein</fullName>
    </recommendedName>
</protein>
<dbReference type="OrthoDB" id="9759607at2"/>
<gene>
    <name evidence="2" type="ORF">DS031_08225</name>
</gene>
<proteinExistence type="predicted"/>
<evidence type="ECO:0000313" key="2">
    <source>
        <dbReference type="EMBL" id="RBW70165.1"/>
    </source>
</evidence>
<sequence>MVRIGEWILKTACKEIKELHRKGFPSIKLAVNVSVKQFRDHKFLEMVNEVLIETELDPYYLELEITESIVQDIEESIVIINKLKALGIKIAIDDFGTGYSSLSVLNQLPIDNLKIDKSFIKESNENGEALVKTIIQMGRNLNFILVAEGVEYEEQVTFSKKNHCHIGQGYFFSEPLPIEELEKQLKEKHDFYR</sequence>
<organism evidence="2 3">
    <name type="scientific">Bacillus taeanensis</name>
    <dbReference type="NCBI Taxonomy" id="273032"/>
    <lineage>
        <taxon>Bacteria</taxon>
        <taxon>Bacillati</taxon>
        <taxon>Bacillota</taxon>
        <taxon>Bacilli</taxon>
        <taxon>Bacillales</taxon>
        <taxon>Bacillaceae</taxon>
        <taxon>Bacillus</taxon>
    </lineage>
</organism>
<dbReference type="Gene3D" id="3.20.20.450">
    <property type="entry name" value="EAL domain"/>
    <property type="match status" value="1"/>
</dbReference>
<dbReference type="PROSITE" id="PS50883">
    <property type="entry name" value="EAL"/>
    <property type="match status" value="1"/>
</dbReference>
<comment type="caution">
    <text evidence="2">The sequence shown here is derived from an EMBL/GenBank/DDBJ whole genome shotgun (WGS) entry which is preliminary data.</text>
</comment>
<dbReference type="PANTHER" id="PTHR33121:SF71">
    <property type="entry name" value="OXYGEN SENSOR PROTEIN DOSP"/>
    <property type="match status" value="1"/>
</dbReference>